<keyword evidence="5" id="KW-1185">Reference proteome</keyword>
<proteinExistence type="predicted"/>
<dbReference type="Gramene" id="Pp3c23_21860V3.1">
    <property type="protein sequence ID" value="Pp3c23_21860V3.1"/>
    <property type="gene ID" value="Pp3c23_21860"/>
</dbReference>
<dbReference type="InterPro" id="IPR013087">
    <property type="entry name" value="Znf_C2H2_type"/>
</dbReference>
<organism evidence="3">
    <name type="scientific">Physcomitrium patens</name>
    <name type="common">Spreading-leaved earth moss</name>
    <name type="synonym">Physcomitrella patens</name>
    <dbReference type="NCBI Taxonomy" id="3218"/>
    <lineage>
        <taxon>Eukaryota</taxon>
        <taxon>Viridiplantae</taxon>
        <taxon>Streptophyta</taxon>
        <taxon>Embryophyta</taxon>
        <taxon>Bryophyta</taxon>
        <taxon>Bryophytina</taxon>
        <taxon>Bryopsida</taxon>
        <taxon>Funariidae</taxon>
        <taxon>Funariales</taxon>
        <taxon>Funariaceae</taxon>
        <taxon>Physcomitrium</taxon>
    </lineage>
</organism>
<dbReference type="PaxDb" id="3218-PP1S335_60V6.1"/>
<dbReference type="AlphaFoldDB" id="A0A2K1IKC1"/>
<accession>A0A2K1IKC1</accession>
<protein>
    <recommendedName>
        <fullName evidence="2">C2H2-type domain-containing protein</fullName>
    </recommendedName>
</protein>
<dbReference type="EnsemblPlants" id="Pp3c23_21860V3.1">
    <property type="protein sequence ID" value="Pp3c23_21860V3.1"/>
    <property type="gene ID" value="Pp3c23_21860"/>
</dbReference>
<evidence type="ECO:0000259" key="2">
    <source>
        <dbReference type="PROSITE" id="PS00028"/>
    </source>
</evidence>
<dbReference type="InterPro" id="IPR036236">
    <property type="entry name" value="Znf_C2H2_sf"/>
</dbReference>
<evidence type="ECO:0000313" key="4">
    <source>
        <dbReference type="EnsemblPlants" id="Pp3c23_21860V3.1"/>
    </source>
</evidence>
<dbReference type="PROSITE" id="PS00028">
    <property type="entry name" value="ZINC_FINGER_C2H2_1"/>
    <property type="match status" value="1"/>
</dbReference>
<dbReference type="Pfam" id="PF12874">
    <property type="entry name" value="zf-met"/>
    <property type="match status" value="1"/>
</dbReference>
<feature type="compositionally biased region" description="Polar residues" evidence="1">
    <location>
        <begin position="236"/>
        <end position="248"/>
    </location>
</feature>
<reference evidence="3 5" key="1">
    <citation type="journal article" date="2008" name="Science">
        <title>The Physcomitrella genome reveals evolutionary insights into the conquest of land by plants.</title>
        <authorList>
            <person name="Rensing S."/>
            <person name="Lang D."/>
            <person name="Zimmer A."/>
            <person name="Terry A."/>
            <person name="Salamov A."/>
            <person name="Shapiro H."/>
            <person name="Nishiyama T."/>
            <person name="Perroud P.-F."/>
            <person name="Lindquist E."/>
            <person name="Kamisugi Y."/>
            <person name="Tanahashi T."/>
            <person name="Sakakibara K."/>
            <person name="Fujita T."/>
            <person name="Oishi K."/>
            <person name="Shin-I T."/>
            <person name="Kuroki Y."/>
            <person name="Toyoda A."/>
            <person name="Suzuki Y."/>
            <person name="Hashimoto A."/>
            <person name="Yamaguchi K."/>
            <person name="Sugano A."/>
            <person name="Kohara Y."/>
            <person name="Fujiyama A."/>
            <person name="Anterola A."/>
            <person name="Aoki S."/>
            <person name="Ashton N."/>
            <person name="Barbazuk W.B."/>
            <person name="Barker E."/>
            <person name="Bennetzen J."/>
            <person name="Bezanilla M."/>
            <person name="Blankenship R."/>
            <person name="Cho S.H."/>
            <person name="Dutcher S."/>
            <person name="Estelle M."/>
            <person name="Fawcett J.A."/>
            <person name="Gundlach H."/>
            <person name="Hanada K."/>
            <person name="Heyl A."/>
            <person name="Hicks K.A."/>
            <person name="Hugh J."/>
            <person name="Lohr M."/>
            <person name="Mayer K."/>
            <person name="Melkozernov A."/>
            <person name="Murata T."/>
            <person name="Nelson D."/>
            <person name="Pils B."/>
            <person name="Prigge M."/>
            <person name="Reiss B."/>
            <person name="Renner T."/>
            <person name="Rombauts S."/>
            <person name="Rushton P."/>
            <person name="Sanderfoot A."/>
            <person name="Schween G."/>
            <person name="Shiu S.-H."/>
            <person name="Stueber K."/>
            <person name="Theodoulou F.L."/>
            <person name="Tu H."/>
            <person name="Van de Peer Y."/>
            <person name="Verrier P.J."/>
            <person name="Waters E."/>
            <person name="Wood A."/>
            <person name="Yang L."/>
            <person name="Cove D."/>
            <person name="Cuming A."/>
            <person name="Hasebe M."/>
            <person name="Lucas S."/>
            <person name="Mishler D.B."/>
            <person name="Reski R."/>
            <person name="Grigoriev I."/>
            <person name="Quatrano R.S."/>
            <person name="Boore J.L."/>
        </authorList>
    </citation>
    <scope>NUCLEOTIDE SEQUENCE [LARGE SCALE GENOMIC DNA]</scope>
    <source>
        <strain evidence="4 5">cv. Gransden 2004</strain>
    </source>
</reference>
<sequence>MKEKFARVVLRGLRLQGRDYVELRRDGATAVFYCSLCGTRCYNDAALSDHLNGKAHARHEKSAHATVGARPKQVKRALVDVDGKNESLLTTAAKTREECGAGQTSSLSGEVLSLRGGCQSHDVFTKSSTTSLKWIGSGELFLRIKSMGNPFVEATWFSWQNMCKSAEKSWNENTNAAKKEYAVVVFPYSEGIGRGCDWLSASRSETKGSLAPENRKLRHGCKLSRRVPGVHGPRTQDFQETAGSKETSPPTPRHTAHAPSTLSIGTKLTESVSEELLESNGEPSENGFEHDGYVTTFRRIWKRKQAKNSDRMCFICHQRLLPIQGVAALVNVQSGQMICGSRNRQGVFHVFHSACLVEWIAFCEAKTWNASLSMSRKLKRHKVVHPNTCQEDHANDTHDWPGTETEFTSETGIFCPECQGTGVKMHGPQLEHPRFRLYQVYEWVMELIESRKAYIEGYGNPLGLLFVKKDQSKSPGVVQSQGFVHFYSAGGPRDLVANLMDR</sequence>
<dbReference type="PANTHER" id="PTHR35497:SF1">
    <property type="entry name" value="ACYL-UDP-N-ACETYLGLUCOSAMINE O-ACYLTRANSFERASE"/>
    <property type="match status" value="1"/>
</dbReference>
<dbReference type="PANTHER" id="PTHR35497">
    <property type="entry name" value="ACYL-UDP-N-ACETYLGLUCOSAMINE O-ACYLTRANSFERASE"/>
    <property type="match status" value="1"/>
</dbReference>
<evidence type="ECO:0000313" key="3">
    <source>
        <dbReference type="EMBL" id="PNR29718.1"/>
    </source>
</evidence>
<dbReference type="InParanoid" id="A0A2K1IKC1"/>
<name>A0A2K1IKC1_PHYPA</name>
<feature type="region of interest" description="Disordered" evidence="1">
    <location>
        <begin position="225"/>
        <end position="264"/>
    </location>
</feature>
<dbReference type="Gene3D" id="3.30.160.60">
    <property type="entry name" value="Classic Zinc Finger"/>
    <property type="match status" value="1"/>
</dbReference>
<dbReference type="SUPFAM" id="SSF57667">
    <property type="entry name" value="beta-beta-alpha zinc fingers"/>
    <property type="match status" value="1"/>
</dbReference>
<feature type="domain" description="C2H2-type" evidence="2">
    <location>
        <begin position="34"/>
        <end position="56"/>
    </location>
</feature>
<evidence type="ECO:0000313" key="5">
    <source>
        <dbReference type="Proteomes" id="UP000006727"/>
    </source>
</evidence>
<dbReference type="EMBL" id="ABEU02000023">
    <property type="protein sequence ID" value="PNR29718.1"/>
    <property type="molecule type" value="Genomic_DNA"/>
</dbReference>
<dbReference type="Proteomes" id="UP000006727">
    <property type="component" value="Chromosome 23"/>
</dbReference>
<evidence type="ECO:0000256" key="1">
    <source>
        <dbReference type="SAM" id="MobiDB-lite"/>
    </source>
</evidence>
<gene>
    <name evidence="3" type="ORF">PHYPA_028412</name>
</gene>
<dbReference type="FunCoup" id="A0A2K1IKC1">
    <property type="interactions" value="2628"/>
</dbReference>
<reference evidence="3 5" key="2">
    <citation type="journal article" date="2018" name="Plant J.">
        <title>The Physcomitrella patens chromosome-scale assembly reveals moss genome structure and evolution.</title>
        <authorList>
            <person name="Lang D."/>
            <person name="Ullrich K.K."/>
            <person name="Murat F."/>
            <person name="Fuchs J."/>
            <person name="Jenkins J."/>
            <person name="Haas F.B."/>
            <person name="Piednoel M."/>
            <person name="Gundlach H."/>
            <person name="Van Bel M."/>
            <person name="Meyberg R."/>
            <person name="Vives C."/>
            <person name="Morata J."/>
            <person name="Symeonidi A."/>
            <person name="Hiss M."/>
            <person name="Muchero W."/>
            <person name="Kamisugi Y."/>
            <person name="Saleh O."/>
            <person name="Blanc G."/>
            <person name="Decker E.L."/>
            <person name="van Gessel N."/>
            <person name="Grimwood J."/>
            <person name="Hayes R.D."/>
            <person name="Graham S.W."/>
            <person name="Gunter L.E."/>
            <person name="McDaniel S.F."/>
            <person name="Hoernstein S.N.W."/>
            <person name="Larsson A."/>
            <person name="Li F.W."/>
            <person name="Perroud P.F."/>
            <person name="Phillips J."/>
            <person name="Ranjan P."/>
            <person name="Rokshar D.S."/>
            <person name="Rothfels C.J."/>
            <person name="Schneider L."/>
            <person name="Shu S."/>
            <person name="Stevenson D.W."/>
            <person name="Thummler F."/>
            <person name="Tillich M."/>
            <person name="Villarreal Aguilar J.C."/>
            <person name="Widiez T."/>
            <person name="Wong G.K."/>
            <person name="Wymore A."/>
            <person name="Zhang Y."/>
            <person name="Zimmer A.D."/>
            <person name="Quatrano R.S."/>
            <person name="Mayer K.F.X."/>
            <person name="Goodstein D."/>
            <person name="Casacuberta J.M."/>
            <person name="Vandepoele K."/>
            <person name="Reski R."/>
            <person name="Cuming A.C."/>
            <person name="Tuskan G.A."/>
            <person name="Maumus F."/>
            <person name="Salse J."/>
            <person name="Schmutz J."/>
            <person name="Rensing S.A."/>
        </authorList>
    </citation>
    <scope>NUCLEOTIDE SEQUENCE [LARGE SCALE GENOMIC DNA]</scope>
    <source>
        <strain evidence="4 5">cv. Gransden 2004</strain>
    </source>
</reference>
<reference evidence="4" key="3">
    <citation type="submission" date="2020-12" db="UniProtKB">
        <authorList>
            <consortium name="EnsemblPlants"/>
        </authorList>
    </citation>
    <scope>IDENTIFICATION</scope>
</reference>